<dbReference type="PROSITE" id="PS51755">
    <property type="entry name" value="OMPR_PHOB"/>
    <property type="match status" value="1"/>
</dbReference>
<dbReference type="InterPro" id="IPR001867">
    <property type="entry name" value="OmpR/PhoB-type_DNA-bd"/>
</dbReference>
<dbReference type="EMBL" id="JAAXOU010000022">
    <property type="protein sequence ID" value="NKY13355.1"/>
    <property type="molecule type" value="Genomic_DNA"/>
</dbReference>
<gene>
    <name evidence="8" type="ORF">HGA06_03970</name>
</gene>
<name>A0AA44DBJ2_STRE0</name>
<dbReference type="InterPro" id="IPR051677">
    <property type="entry name" value="AfsR-DnrI-RedD_regulator"/>
</dbReference>
<evidence type="ECO:0000256" key="6">
    <source>
        <dbReference type="PROSITE-ProRule" id="PRU01091"/>
    </source>
</evidence>
<reference evidence="8 9" key="1">
    <citation type="submission" date="2020-04" db="EMBL/GenBank/DDBJ databases">
        <title>MicrobeNet Type strains.</title>
        <authorList>
            <person name="Nicholson A.C."/>
        </authorList>
    </citation>
    <scope>NUCLEOTIDE SEQUENCE [LARGE SCALE GENOMIC DNA]</scope>
    <source>
        <strain evidence="8 9">DSM 40738</strain>
    </source>
</reference>
<keyword evidence="4 6" id="KW-0238">DNA-binding</keyword>
<dbReference type="Gene3D" id="1.10.10.10">
    <property type="entry name" value="Winged helix-like DNA-binding domain superfamily/Winged helix DNA-binding domain"/>
    <property type="match status" value="1"/>
</dbReference>
<keyword evidence="5" id="KW-0804">Transcription</keyword>
<comment type="caution">
    <text evidence="8">The sequence shown here is derived from an EMBL/GenBank/DDBJ whole genome shotgun (WGS) entry which is preliminary data.</text>
</comment>
<dbReference type="AlphaFoldDB" id="A0AA44DBJ2"/>
<evidence type="ECO:0000256" key="5">
    <source>
        <dbReference type="ARBA" id="ARBA00023163"/>
    </source>
</evidence>
<dbReference type="GO" id="GO:0000160">
    <property type="term" value="P:phosphorelay signal transduction system"/>
    <property type="evidence" value="ECO:0007669"/>
    <property type="project" value="UniProtKB-KW"/>
</dbReference>
<comment type="similarity">
    <text evidence="1">Belongs to the AfsR/DnrI/RedD regulatory family.</text>
</comment>
<dbReference type="SUPFAM" id="SSF46894">
    <property type="entry name" value="C-terminal effector domain of the bipartite response regulators"/>
    <property type="match status" value="1"/>
</dbReference>
<dbReference type="SMART" id="SM00862">
    <property type="entry name" value="Trans_reg_C"/>
    <property type="match status" value="1"/>
</dbReference>
<dbReference type="InterPro" id="IPR016032">
    <property type="entry name" value="Sig_transdc_resp-reg_C-effctor"/>
</dbReference>
<dbReference type="CDD" id="cd15831">
    <property type="entry name" value="BTAD"/>
    <property type="match status" value="1"/>
</dbReference>
<dbReference type="Proteomes" id="UP000570003">
    <property type="component" value="Unassembled WGS sequence"/>
</dbReference>
<dbReference type="SUPFAM" id="SSF48452">
    <property type="entry name" value="TPR-like"/>
    <property type="match status" value="1"/>
</dbReference>
<accession>A0AA44DBJ2</accession>
<dbReference type="SMART" id="SM01043">
    <property type="entry name" value="BTAD"/>
    <property type="match status" value="1"/>
</dbReference>
<feature type="domain" description="OmpR/PhoB-type" evidence="7">
    <location>
        <begin position="1"/>
        <end position="97"/>
    </location>
</feature>
<dbReference type="PANTHER" id="PTHR35807">
    <property type="entry name" value="TRANSCRIPTIONAL REGULATOR REDD-RELATED"/>
    <property type="match status" value="1"/>
</dbReference>
<evidence type="ECO:0000256" key="3">
    <source>
        <dbReference type="ARBA" id="ARBA00023015"/>
    </source>
</evidence>
<evidence type="ECO:0000256" key="4">
    <source>
        <dbReference type="ARBA" id="ARBA00023125"/>
    </source>
</evidence>
<dbReference type="Gene3D" id="1.25.40.10">
    <property type="entry name" value="Tetratricopeptide repeat domain"/>
    <property type="match status" value="1"/>
</dbReference>
<dbReference type="InterPro" id="IPR011990">
    <property type="entry name" value="TPR-like_helical_dom_sf"/>
</dbReference>
<keyword evidence="3" id="KW-0805">Transcription regulation</keyword>
<evidence type="ECO:0000313" key="9">
    <source>
        <dbReference type="Proteomes" id="UP000570003"/>
    </source>
</evidence>
<evidence type="ECO:0000256" key="2">
    <source>
        <dbReference type="ARBA" id="ARBA00023012"/>
    </source>
</evidence>
<dbReference type="GO" id="GO:0006355">
    <property type="term" value="P:regulation of DNA-templated transcription"/>
    <property type="evidence" value="ECO:0007669"/>
    <property type="project" value="InterPro"/>
</dbReference>
<proteinExistence type="inferred from homology"/>
<evidence type="ECO:0000259" key="7">
    <source>
        <dbReference type="PROSITE" id="PS51755"/>
    </source>
</evidence>
<dbReference type="Pfam" id="PF03704">
    <property type="entry name" value="BTAD"/>
    <property type="match status" value="1"/>
</dbReference>
<feature type="DNA-binding region" description="OmpR/PhoB-type" evidence="6">
    <location>
        <begin position="1"/>
        <end position="97"/>
    </location>
</feature>
<dbReference type="InterPro" id="IPR005158">
    <property type="entry name" value="BTAD"/>
</dbReference>
<protein>
    <submittedName>
        <fullName evidence="8">AfsR/SARP family transcriptional regulator</fullName>
    </submittedName>
</protein>
<sequence length="253" mass="28150">MEIRILGPLDVSDGDVHIRIPGEKLRAIVAVLALSAGRTVSRNDLIDELWGEEPPRNAENSLHGHIARLRRVLAAHSGKPSLRAVIETSPSGYALISPEVEVDAARFERLVRQAESLGDAELEKSAGLLTAATELWRGPALVDTGQGAICRMAYSRLQQTRITASEKLFDIRLKLNQHHSLIRDLEQMHAMYPFHERFCAQLITALYRSGRQADALDAYSQMVERLSRSLGLDPGRDLQSKFYGILRQDPALL</sequence>
<evidence type="ECO:0000313" key="8">
    <source>
        <dbReference type="EMBL" id="NKY13355.1"/>
    </source>
</evidence>
<dbReference type="PANTHER" id="PTHR35807:SF1">
    <property type="entry name" value="TRANSCRIPTIONAL REGULATOR REDD"/>
    <property type="match status" value="1"/>
</dbReference>
<keyword evidence="9" id="KW-1185">Reference proteome</keyword>
<evidence type="ECO:0000256" key="1">
    <source>
        <dbReference type="ARBA" id="ARBA00005820"/>
    </source>
</evidence>
<dbReference type="Pfam" id="PF00486">
    <property type="entry name" value="Trans_reg_C"/>
    <property type="match status" value="1"/>
</dbReference>
<dbReference type="InterPro" id="IPR036388">
    <property type="entry name" value="WH-like_DNA-bd_sf"/>
</dbReference>
<dbReference type="GO" id="GO:0003677">
    <property type="term" value="F:DNA binding"/>
    <property type="evidence" value="ECO:0007669"/>
    <property type="project" value="UniProtKB-UniRule"/>
</dbReference>
<keyword evidence="2" id="KW-0902">Two-component regulatory system</keyword>
<organism evidence="8 9">
    <name type="scientific">Streptomyces somaliensis (strain ATCC 33201 / DSM 40738 / JCM 12659 / KCTC 9044 / NCTC 11332 / NRRL B-12077 / IP 733)</name>
    <dbReference type="NCBI Taxonomy" id="1134445"/>
    <lineage>
        <taxon>Bacteria</taxon>
        <taxon>Bacillati</taxon>
        <taxon>Actinomycetota</taxon>
        <taxon>Actinomycetes</taxon>
        <taxon>Kitasatosporales</taxon>
        <taxon>Streptomycetaceae</taxon>
        <taxon>Streptomyces</taxon>
    </lineage>
</organism>